<feature type="chain" id="PRO_5019328742" evidence="1">
    <location>
        <begin position="22"/>
        <end position="350"/>
    </location>
</feature>
<name>A0A437M3Q4_9PROT</name>
<sequence length="350" mass="36476">MKRPTLVLALLLAACAPTRYPAGPATEAPSIKAFTPPPLPVAPSPWAFAPAPPAPQPAGPVPTEALVMPDGARLPLRHWLPEAPPRAIILAIHGFADHGGNAWLEAAPMLNAGGVGLYAYDQRGFGYGPHRGFWAGMDTLVADARTAARLIAARHPGVPVYLLGESLGGAVVLVAGTQPLPIAGIIASAPAIAGRRELPAIAPIVVDGLAAIAPGLGVSASAGGLSASDNEAALRRFGRDPLTIRNPRMDLVTGVLDAMDAGRAALPECCTVPSLILTGGKDEVVPTRIARSVLRTLPERPDRRILHYPEGWHLLLRDGVRRQVAADILAWIGDHQAPLAAAGAAREWLR</sequence>
<organism evidence="3 4">
    <name type="scientific">Rhodovarius crocodyli</name>
    <dbReference type="NCBI Taxonomy" id="1979269"/>
    <lineage>
        <taxon>Bacteria</taxon>
        <taxon>Pseudomonadati</taxon>
        <taxon>Pseudomonadota</taxon>
        <taxon>Alphaproteobacteria</taxon>
        <taxon>Acetobacterales</taxon>
        <taxon>Roseomonadaceae</taxon>
        <taxon>Rhodovarius</taxon>
    </lineage>
</organism>
<dbReference type="EMBL" id="SACL01000007">
    <property type="protein sequence ID" value="RVT92173.1"/>
    <property type="molecule type" value="Genomic_DNA"/>
</dbReference>
<proteinExistence type="predicted"/>
<dbReference type="InterPro" id="IPR000073">
    <property type="entry name" value="AB_hydrolase_1"/>
</dbReference>
<dbReference type="InterPro" id="IPR029058">
    <property type="entry name" value="AB_hydrolase_fold"/>
</dbReference>
<evidence type="ECO:0000256" key="1">
    <source>
        <dbReference type="SAM" id="SignalP"/>
    </source>
</evidence>
<dbReference type="Proteomes" id="UP000282957">
    <property type="component" value="Unassembled WGS sequence"/>
</dbReference>
<keyword evidence="1" id="KW-0732">Signal</keyword>
<dbReference type="Gene3D" id="3.40.50.1820">
    <property type="entry name" value="alpha/beta hydrolase"/>
    <property type="match status" value="1"/>
</dbReference>
<dbReference type="PROSITE" id="PS51257">
    <property type="entry name" value="PROKAR_LIPOPROTEIN"/>
    <property type="match status" value="1"/>
</dbReference>
<dbReference type="GO" id="GO:0016787">
    <property type="term" value="F:hydrolase activity"/>
    <property type="evidence" value="ECO:0007669"/>
    <property type="project" value="UniProtKB-KW"/>
</dbReference>
<dbReference type="InterPro" id="IPR022742">
    <property type="entry name" value="Hydrolase_4"/>
</dbReference>
<dbReference type="OrthoDB" id="9806902at2"/>
<evidence type="ECO:0000313" key="3">
    <source>
        <dbReference type="EMBL" id="RVT92173.1"/>
    </source>
</evidence>
<dbReference type="AlphaFoldDB" id="A0A437M3Q4"/>
<comment type="caution">
    <text evidence="3">The sequence shown here is derived from an EMBL/GenBank/DDBJ whole genome shotgun (WGS) entry which is preliminary data.</text>
</comment>
<accession>A0A437M3Q4</accession>
<protein>
    <submittedName>
        <fullName evidence="3">Alpha/beta fold hydrolase</fullName>
    </submittedName>
</protein>
<dbReference type="PRINTS" id="PR00111">
    <property type="entry name" value="ABHYDROLASE"/>
</dbReference>
<feature type="signal peptide" evidence="1">
    <location>
        <begin position="1"/>
        <end position="21"/>
    </location>
</feature>
<reference evidence="3 4" key="1">
    <citation type="submission" date="2019-01" db="EMBL/GenBank/DDBJ databases">
        <authorList>
            <person name="Chen W.-M."/>
        </authorList>
    </citation>
    <scope>NUCLEOTIDE SEQUENCE [LARGE SCALE GENOMIC DNA]</scope>
    <source>
        <strain evidence="3 4">CCP-6</strain>
    </source>
</reference>
<feature type="domain" description="Serine aminopeptidase S33" evidence="2">
    <location>
        <begin position="84"/>
        <end position="318"/>
    </location>
</feature>
<keyword evidence="4" id="KW-1185">Reference proteome</keyword>
<evidence type="ECO:0000259" key="2">
    <source>
        <dbReference type="Pfam" id="PF12146"/>
    </source>
</evidence>
<evidence type="ECO:0000313" key="4">
    <source>
        <dbReference type="Proteomes" id="UP000282957"/>
    </source>
</evidence>
<keyword evidence="3" id="KW-0378">Hydrolase</keyword>
<dbReference type="PANTHER" id="PTHR11614">
    <property type="entry name" value="PHOSPHOLIPASE-RELATED"/>
    <property type="match status" value="1"/>
</dbReference>
<gene>
    <name evidence="3" type="ORF">EOD42_18325</name>
</gene>
<dbReference type="SUPFAM" id="SSF53474">
    <property type="entry name" value="alpha/beta-Hydrolases"/>
    <property type="match status" value="1"/>
</dbReference>
<dbReference type="RefSeq" id="WP_127789027.1">
    <property type="nucleotide sequence ID" value="NZ_SACL01000007.1"/>
</dbReference>
<dbReference type="InterPro" id="IPR051044">
    <property type="entry name" value="MAG_DAG_Lipase"/>
</dbReference>
<dbReference type="Pfam" id="PF12146">
    <property type="entry name" value="Hydrolase_4"/>
    <property type="match status" value="1"/>
</dbReference>